<comment type="caution">
    <text evidence="2">Lacks conserved residue(s) required for the propagation of feature annotation.</text>
</comment>
<dbReference type="InterPro" id="IPR000152">
    <property type="entry name" value="EGF-type_Asp/Asn_hydroxyl_site"/>
</dbReference>
<dbReference type="PROSITE" id="PS01186">
    <property type="entry name" value="EGF_2"/>
    <property type="match status" value="1"/>
</dbReference>
<dbReference type="SUPFAM" id="SSF57196">
    <property type="entry name" value="EGF/Laminin"/>
    <property type="match status" value="1"/>
</dbReference>
<evidence type="ECO:0000259" key="4">
    <source>
        <dbReference type="PROSITE" id="PS50026"/>
    </source>
</evidence>
<comment type="caution">
    <text evidence="5">The sequence shown here is derived from an EMBL/GenBank/DDBJ whole genome shotgun (WGS) entry which is preliminary data.</text>
</comment>
<keyword evidence="3" id="KW-0472">Membrane</keyword>
<dbReference type="InterPro" id="IPR051830">
    <property type="entry name" value="NOTCH_homolog"/>
</dbReference>
<dbReference type="InterPro" id="IPR000742">
    <property type="entry name" value="EGF"/>
</dbReference>
<gene>
    <name evidence="5" type="ORF">GPM918_LOCUS24913</name>
    <name evidence="6" type="ORF">SRO942_LOCUS24916</name>
</gene>
<dbReference type="PANTHER" id="PTHR24033">
    <property type="entry name" value="EGF-LIKE DOMAIN-CONTAINING PROTEIN"/>
    <property type="match status" value="1"/>
</dbReference>
<keyword evidence="2" id="KW-0245">EGF-like domain</keyword>
<proteinExistence type="predicted"/>
<dbReference type="PROSITE" id="PS00010">
    <property type="entry name" value="ASX_HYDROXYL"/>
    <property type="match status" value="1"/>
</dbReference>
<dbReference type="SMART" id="SM00181">
    <property type="entry name" value="EGF"/>
    <property type="match status" value="2"/>
</dbReference>
<dbReference type="GO" id="GO:0005509">
    <property type="term" value="F:calcium ion binding"/>
    <property type="evidence" value="ECO:0007669"/>
    <property type="project" value="InterPro"/>
</dbReference>
<evidence type="ECO:0000256" key="1">
    <source>
        <dbReference type="ARBA" id="ARBA00023157"/>
    </source>
</evidence>
<dbReference type="EMBL" id="CAJNOQ010009458">
    <property type="protein sequence ID" value="CAF1225653.1"/>
    <property type="molecule type" value="Genomic_DNA"/>
</dbReference>
<evidence type="ECO:0000313" key="7">
    <source>
        <dbReference type="Proteomes" id="UP000663829"/>
    </source>
</evidence>
<evidence type="ECO:0000256" key="2">
    <source>
        <dbReference type="PROSITE-ProRule" id="PRU00076"/>
    </source>
</evidence>
<dbReference type="PANTHER" id="PTHR24033:SF224">
    <property type="entry name" value="C-TYPE LECTIN"/>
    <property type="match status" value="1"/>
</dbReference>
<dbReference type="EMBL" id="CAJOBC010009461">
    <property type="protein sequence ID" value="CAF3988579.1"/>
    <property type="molecule type" value="Genomic_DNA"/>
</dbReference>
<feature type="disulfide bond" evidence="2">
    <location>
        <begin position="152"/>
        <end position="161"/>
    </location>
</feature>
<name>A0A814Y7U8_9BILA</name>
<dbReference type="CDD" id="cd00054">
    <property type="entry name" value="EGF_CA"/>
    <property type="match status" value="1"/>
</dbReference>
<feature type="domain" description="EGF-like" evidence="4">
    <location>
        <begin position="122"/>
        <end position="162"/>
    </location>
</feature>
<feature type="non-terminal residue" evidence="5">
    <location>
        <position position="226"/>
    </location>
</feature>
<dbReference type="InterPro" id="IPR018097">
    <property type="entry name" value="EGF_Ca-bd_CS"/>
</dbReference>
<dbReference type="SMART" id="SM00179">
    <property type="entry name" value="EGF_CA"/>
    <property type="match status" value="1"/>
</dbReference>
<dbReference type="OrthoDB" id="283575at2759"/>
<dbReference type="Proteomes" id="UP000663829">
    <property type="component" value="Unassembled WGS sequence"/>
</dbReference>
<dbReference type="Pfam" id="PF21795">
    <property type="entry name" value="JAG1-like_EGF2"/>
    <property type="match status" value="1"/>
</dbReference>
<dbReference type="PROSITE" id="PS00022">
    <property type="entry name" value="EGF_1"/>
    <property type="match status" value="2"/>
</dbReference>
<organism evidence="5 7">
    <name type="scientific">Didymodactylos carnosus</name>
    <dbReference type="NCBI Taxonomy" id="1234261"/>
    <lineage>
        <taxon>Eukaryota</taxon>
        <taxon>Metazoa</taxon>
        <taxon>Spiralia</taxon>
        <taxon>Gnathifera</taxon>
        <taxon>Rotifera</taxon>
        <taxon>Eurotatoria</taxon>
        <taxon>Bdelloidea</taxon>
        <taxon>Philodinida</taxon>
        <taxon>Philodinidae</taxon>
        <taxon>Didymodactylos</taxon>
    </lineage>
</organism>
<evidence type="ECO:0000313" key="6">
    <source>
        <dbReference type="EMBL" id="CAF3988579.1"/>
    </source>
</evidence>
<dbReference type="PROSITE" id="PS50026">
    <property type="entry name" value="EGF_3"/>
    <property type="match status" value="2"/>
</dbReference>
<dbReference type="Proteomes" id="UP000681722">
    <property type="component" value="Unassembled WGS sequence"/>
</dbReference>
<accession>A0A814Y7U8</accession>
<evidence type="ECO:0000256" key="3">
    <source>
        <dbReference type="SAM" id="Phobius"/>
    </source>
</evidence>
<keyword evidence="3" id="KW-0812">Transmembrane</keyword>
<feature type="domain" description="EGF-like" evidence="4">
    <location>
        <begin position="87"/>
        <end position="120"/>
    </location>
</feature>
<dbReference type="PROSITE" id="PS01187">
    <property type="entry name" value="EGF_CA"/>
    <property type="match status" value="1"/>
</dbReference>
<reference evidence="5" key="1">
    <citation type="submission" date="2021-02" db="EMBL/GenBank/DDBJ databases">
        <authorList>
            <person name="Nowell W R."/>
        </authorList>
    </citation>
    <scope>NUCLEOTIDE SEQUENCE</scope>
</reference>
<keyword evidence="1 2" id="KW-1015">Disulfide bond</keyword>
<evidence type="ECO:0000313" key="5">
    <source>
        <dbReference type="EMBL" id="CAF1225653.1"/>
    </source>
</evidence>
<keyword evidence="3" id="KW-1133">Transmembrane helix</keyword>
<protein>
    <recommendedName>
        <fullName evidence="4">EGF-like domain-containing protein</fullName>
    </recommendedName>
</protein>
<dbReference type="InterPro" id="IPR001881">
    <property type="entry name" value="EGF-like_Ca-bd_dom"/>
</dbReference>
<feature type="disulfide bond" evidence="2">
    <location>
        <begin position="110"/>
        <end position="119"/>
    </location>
</feature>
<sequence length="226" mass="25133">MMIIRSSKCFILHTINNYYYSNRSMMFLFSIVIPLLMLKIHCVYTQSYSNIQVLGQDDDPNCAKCDIRAVCVRIGNITGVSCVCMPGFAPTANGKCILEGHCSNESQCLCPNGYGGIFCELDINECVQSGTGDNICGNHQCTNLLGDYRCQCDFFHSGKRCDIISGIGLFVVILSSVIVTLILLFLILFSVRTFLQYRLARIARKQDPQSNPHLVTLTTGFDDSAY</sequence>
<dbReference type="Gene3D" id="2.10.25.10">
    <property type="entry name" value="Laminin"/>
    <property type="match status" value="1"/>
</dbReference>
<keyword evidence="7" id="KW-1185">Reference proteome</keyword>
<dbReference type="AlphaFoldDB" id="A0A814Y7U8"/>
<feature type="transmembrane region" description="Helical" evidence="3">
    <location>
        <begin position="167"/>
        <end position="195"/>
    </location>
</feature>